<sequence length="119" mass="13682">HCRIVACAIWALWTARNKALHEGVIQTAQEKINMINYYIRELNVIHEKLLVRRVESESWRIPAVQMGLDLGFLEAVIEGDALIVATEGIRKGETTYLSEEVPSLATDEVEDWWRIKLHV</sequence>
<protein>
    <submittedName>
        <fullName evidence="1">Uncharacterized protein</fullName>
    </submittedName>
</protein>
<organism evidence="1 2">
    <name type="scientific">Gossypium gossypioides</name>
    <name type="common">Mexican cotton</name>
    <name type="synonym">Selera gossypioides</name>
    <dbReference type="NCBI Taxonomy" id="34282"/>
    <lineage>
        <taxon>Eukaryota</taxon>
        <taxon>Viridiplantae</taxon>
        <taxon>Streptophyta</taxon>
        <taxon>Embryophyta</taxon>
        <taxon>Tracheophyta</taxon>
        <taxon>Spermatophyta</taxon>
        <taxon>Magnoliopsida</taxon>
        <taxon>eudicotyledons</taxon>
        <taxon>Gunneridae</taxon>
        <taxon>Pentapetalae</taxon>
        <taxon>rosids</taxon>
        <taxon>malvids</taxon>
        <taxon>Malvales</taxon>
        <taxon>Malvaceae</taxon>
        <taxon>Malvoideae</taxon>
        <taxon>Gossypium</taxon>
    </lineage>
</organism>
<gene>
    <name evidence="1" type="ORF">Gogos_021031</name>
</gene>
<dbReference type="EMBL" id="JABEZY010258706">
    <property type="protein sequence ID" value="MBA0753908.1"/>
    <property type="molecule type" value="Genomic_DNA"/>
</dbReference>
<accession>A0A7J9CZY7</accession>
<dbReference type="OrthoDB" id="10581649at2759"/>
<keyword evidence="2" id="KW-1185">Reference proteome</keyword>
<feature type="non-terminal residue" evidence="1">
    <location>
        <position position="119"/>
    </location>
</feature>
<comment type="caution">
    <text evidence="1">The sequence shown here is derived from an EMBL/GenBank/DDBJ whole genome shotgun (WGS) entry which is preliminary data.</text>
</comment>
<evidence type="ECO:0000313" key="2">
    <source>
        <dbReference type="Proteomes" id="UP000593579"/>
    </source>
</evidence>
<dbReference type="AlphaFoldDB" id="A0A7J9CZY7"/>
<name>A0A7J9CZY7_GOSGO</name>
<reference evidence="1 2" key="1">
    <citation type="journal article" date="2019" name="Genome Biol. Evol.">
        <title>Insights into the evolution of the New World diploid cottons (Gossypium, subgenus Houzingenia) based on genome sequencing.</title>
        <authorList>
            <person name="Grover C.E."/>
            <person name="Arick M.A. 2nd"/>
            <person name="Thrash A."/>
            <person name="Conover J.L."/>
            <person name="Sanders W.S."/>
            <person name="Peterson D.G."/>
            <person name="Frelichowski J.E."/>
            <person name="Scheffler J.A."/>
            <person name="Scheffler B.E."/>
            <person name="Wendel J.F."/>
        </authorList>
    </citation>
    <scope>NUCLEOTIDE SEQUENCE [LARGE SCALE GENOMIC DNA]</scope>
    <source>
        <strain evidence="1">5</strain>
        <tissue evidence="1">Leaf</tissue>
    </source>
</reference>
<dbReference type="Proteomes" id="UP000593579">
    <property type="component" value="Unassembled WGS sequence"/>
</dbReference>
<evidence type="ECO:0000313" key="1">
    <source>
        <dbReference type="EMBL" id="MBA0753908.1"/>
    </source>
</evidence>
<proteinExistence type="predicted"/>